<feature type="region of interest" description="Disordered" evidence="1">
    <location>
        <begin position="182"/>
        <end position="235"/>
    </location>
</feature>
<evidence type="ECO:0000313" key="3">
    <source>
        <dbReference type="Proteomes" id="UP000077069"/>
    </source>
</evidence>
<proteinExistence type="predicted"/>
<dbReference type="InParanoid" id="A0A177BYW3"/>
<evidence type="ECO:0000256" key="1">
    <source>
        <dbReference type="SAM" id="MobiDB-lite"/>
    </source>
</evidence>
<feature type="region of interest" description="Disordered" evidence="1">
    <location>
        <begin position="1"/>
        <end position="152"/>
    </location>
</feature>
<name>A0A177BYW3_9PLEO</name>
<feature type="compositionally biased region" description="Low complexity" evidence="1">
    <location>
        <begin position="205"/>
        <end position="223"/>
    </location>
</feature>
<dbReference type="EMBL" id="KV441561">
    <property type="protein sequence ID" value="OAF99616.1"/>
    <property type="molecule type" value="Genomic_DNA"/>
</dbReference>
<dbReference type="GeneID" id="28766885"/>
<dbReference type="AlphaFoldDB" id="A0A177BYW3"/>
<gene>
    <name evidence="2" type="ORF">CC84DRAFT_1222635</name>
</gene>
<feature type="compositionally biased region" description="Polar residues" evidence="1">
    <location>
        <begin position="92"/>
        <end position="110"/>
    </location>
</feature>
<dbReference type="RefSeq" id="XP_018029982.1">
    <property type="nucleotide sequence ID" value="XM_018183399.1"/>
</dbReference>
<dbReference type="Proteomes" id="UP000077069">
    <property type="component" value="Unassembled WGS sequence"/>
</dbReference>
<evidence type="ECO:0000313" key="2">
    <source>
        <dbReference type="EMBL" id="OAF99616.1"/>
    </source>
</evidence>
<reference evidence="2 3" key="1">
    <citation type="submission" date="2016-05" db="EMBL/GenBank/DDBJ databases">
        <title>Comparative analysis of secretome profiles of manganese(II)-oxidizing ascomycete fungi.</title>
        <authorList>
            <consortium name="DOE Joint Genome Institute"/>
            <person name="Zeiner C.A."/>
            <person name="Purvine S.O."/>
            <person name="Zink E.M."/>
            <person name="Wu S."/>
            <person name="Pasa-Tolic L."/>
            <person name="Chaput D.L."/>
            <person name="Haridas S."/>
            <person name="Grigoriev I.V."/>
            <person name="Santelli C.M."/>
            <person name="Hansel C.M."/>
        </authorList>
    </citation>
    <scope>NUCLEOTIDE SEQUENCE [LARGE SCALE GENOMIC DNA]</scope>
    <source>
        <strain evidence="2 3">AP3s5-JAC2a</strain>
    </source>
</reference>
<accession>A0A177BYW3</accession>
<dbReference type="OrthoDB" id="3798938at2759"/>
<feature type="compositionally biased region" description="Low complexity" evidence="1">
    <location>
        <begin position="32"/>
        <end position="62"/>
    </location>
</feature>
<sequence>MDTPAITPEILAQPGDSPSTGPSPPHESATPQSQSQSQQAQAHSHILRHQQTQQPKTQGTTTMDSTFFFGKSLRPLSPPESPFAFDAAFSAKPQQTSPPSSTGGLQTSAPASPHFTLPALVRPTYLSLAKPPTPNLSTARTKRERGWAKAVVPQRTADNPYFPSIAEQERAEKWVRDQARFTLPEPSPPAMVEHSGVVGGADPFSHANSASSASASSGATASSPGEKSGPRFKLDLGDVRRRRALRVCAEVPASPESLENGIAGRRASEDEEAYKKQMAKHLAERIRRRSVRPEPWGRRDGEEGRFEW</sequence>
<protein>
    <submittedName>
        <fullName evidence="2">Uncharacterized protein</fullName>
    </submittedName>
</protein>
<organism evidence="2 3">
    <name type="scientific">Paraphaeosphaeria sporulosa</name>
    <dbReference type="NCBI Taxonomy" id="1460663"/>
    <lineage>
        <taxon>Eukaryota</taxon>
        <taxon>Fungi</taxon>
        <taxon>Dikarya</taxon>
        <taxon>Ascomycota</taxon>
        <taxon>Pezizomycotina</taxon>
        <taxon>Dothideomycetes</taxon>
        <taxon>Pleosporomycetidae</taxon>
        <taxon>Pleosporales</taxon>
        <taxon>Massarineae</taxon>
        <taxon>Didymosphaeriaceae</taxon>
        <taxon>Paraphaeosphaeria</taxon>
    </lineage>
</organism>
<keyword evidence="3" id="KW-1185">Reference proteome</keyword>